<name>A0A3S7JAR5_9PROT</name>
<dbReference type="EC" id="2.5.1.39" evidence="11 12"/>
<dbReference type="Pfam" id="PF01040">
    <property type="entry name" value="UbiA"/>
    <property type="match status" value="1"/>
</dbReference>
<dbReference type="OrthoDB" id="9782418at2"/>
<dbReference type="FunFam" id="1.10.357.140:FF:000008">
    <property type="entry name" value="4-hydroxybenzoate octaprenyltransferase"/>
    <property type="match status" value="1"/>
</dbReference>
<feature type="transmembrane region" description="Helical" evidence="11">
    <location>
        <begin position="118"/>
        <end position="134"/>
    </location>
</feature>
<evidence type="ECO:0000256" key="11">
    <source>
        <dbReference type="HAMAP-Rule" id="MF_01635"/>
    </source>
</evidence>
<keyword evidence="7 11" id="KW-0831">Ubiquinone biosynthesis</keyword>
<evidence type="ECO:0000256" key="2">
    <source>
        <dbReference type="ARBA" id="ARBA00004141"/>
    </source>
</evidence>
<feature type="transmembrane region" description="Helical" evidence="11">
    <location>
        <begin position="48"/>
        <end position="69"/>
    </location>
</feature>
<dbReference type="AlphaFoldDB" id="A0A3S7JAR5"/>
<dbReference type="GO" id="GO:0008412">
    <property type="term" value="F:4-hydroxybenzoate polyprenyltransferase activity"/>
    <property type="evidence" value="ECO:0007669"/>
    <property type="project" value="UniProtKB-UniRule"/>
</dbReference>
<dbReference type="GO" id="GO:0006744">
    <property type="term" value="P:ubiquinone biosynthetic process"/>
    <property type="evidence" value="ECO:0007669"/>
    <property type="project" value="UniProtKB-UniRule"/>
</dbReference>
<dbReference type="InterPro" id="IPR044878">
    <property type="entry name" value="UbiA_sf"/>
</dbReference>
<evidence type="ECO:0000256" key="7">
    <source>
        <dbReference type="ARBA" id="ARBA00022688"/>
    </source>
</evidence>
<dbReference type="InterPro" id="IPR006370">
    <property type="entry name" value="HB_polyprenyltransferase-like"/>
</dbReference>
<organism evidence="13 14">
    <name type="scientific">Candidatus Kinetoplastidibacterium kentomonadis</name>
    <dbReference type="NCBI Taxonomy" id="1576550"/>
    <lineage>
        <taxon>Bacteria</taxon>
        <taxon>Pseudomonadati</taxon>
        <taxon>Pseudomonadota</taxon>
        <taxon>Betaproteobacteria</taxon>
        <taxon>Candidatus Kinetoplastidibacterium</taxon>
    </lineage>
</organism>
<protein>
    <recommendedName>
        <fullName evidence="11 12">4-hydroxybenzoate octaprenyltransferase</fullName>
        <ecNumber evidence="11 12">2.5.1.39</ecNumber>
    </recommendedName>
    <alternativeName>
        <fullName evidence="11">4-HB polyprenyltransferase</fullName>
    </alternativeName>
</protein>
<feature type="transmembrane region" description="Helical" evidence="11">
    <location>
        <begin position="164"/>
        <end position="182"/>
    </location>
</feature>
<comment type="pathway">
    <text evidence="11">Cofactor biosynthesis; ubiquinone biosynthesis.</text>
</comment>
<dbReference type="HAMAP" id="MF_01635">
    <property type="entry name" value="UbiA"/>
    <property type="match status" value="1"/>
</dbReference>
<dbReference type="NCBIfam" id="TIGR01474">
    <property type="entry name" value="ubiA_proteo"/>
    <property type="match status" value="1"/>
</dbReference>
<dbReference type="Gene3D" id="1.10.357.140">
    <property type="entry name" value="UbiA prenyltransferase"/>
    <property type="match status" value="1"/>
</dbReference>
<feature type="transmembrane region" description="Helical" evidence="11">
    <location>
        <begin position="90"/>
        <end position="112"/>
    </location>
</feature>
<dbReference type="InterPro" id="IPR000537">
    <property type="entry name" value="UbiA_prenyltransferase"/>
</dbReference>
<comment type="cofactor">
    <cofactor evidence="1 11">
        <name>Mg(2+)</name>
        <dbReference type="ChEBI" id="CHEBI:18420"/>
    </cofactor>
</comment>
<accession>A0A3S7JAR5</accession>
<reference evidence="13 14" key="1">
    <citation type="journal article" date="2018" name="Parasitology">
        <title>The reduced genome of Candidatus Kinetoplastibacterium sorsogonicusi, the endosymbiont of Kentomonas sorsogonicus (Trypanosomatidae): loss of the haem-synthesis pathway.</title>
        <authorList>
            <person name="Silva F.M."/>
            <person name="Kostygov A.Y."/>
            <person name="Spodareva V.V."/>
            <person name="Butenko A."/>
            <person name="Tossou R."/>
            <person name="Lukes J."/>
            <person name="Yurchenko V."/>
            <person name="Alves J.M.P."/>
        </authorList>
    </citation>
    <scope>NUCLEOTIDE SEQUENCE [LARGE SCALE GENOMIC DNA]</scope>
    <source>
        <strain evidence="13 14">MF-08</strain>
    </source>
</reference>
<dbReference type="Gene3D" id="1.20.120.1780">
    <property type="entry name" value="UbiA prenyltransferase"/>
    <property type="match status" value="1"/>
</dbReference>
<keyword evidence="9 11" id="KW-1133">Transmembrane helix</keyword>
<keyword evidence="5 11" id="KW-0997">Cell inner membrane</keyword>
<keyword evidence="11" id="KW-0460">Magnesium</keyword>
<evidence type="ECO:0000256" key="4">
    <source>
        <dbReference type="ARBA" id="ARBA00022475"/>
    </source>
</evidence>
<dbReference type="RefSeq" id="WP_108674152.1">
    <property type="nucleotide sequence ID" value="NZ_CP025628.1"/>
</dbReference>
<keyword evidence="14" id="KW-1185">Reference proteome</keyword>
<evidence type="ECO:0000256" key="10">
    <source>
        <dbReference type="ARBA" id="ARBA00023136"/>
    </source>
</evidence>
<feature type="transmembrane region" description="Helical" evidence="11">
    <location>
        <begin position="139"/>
        <end position="158"/>
    </location>
</feature>
<keyword evidence="10 11" id="KW-0472">Membrane</keyword>
<proteinExistence type="inferred from homology"/>
<comment type="subcellular location">
    <subcellularLocation>
        <location evidence="11">Cell inner membrane</location>
        <topology evidence="11">Multi-pass membrane protein</topology>
    </subcellularLocation>
    <subcellularLocation>
        <location evidence="2">Membrane</location>
        <topology evidence="2">Multi-pass membrane protein</topology>
    </subcellularLocation>
</comment>
<evidence type="ECO:0000313" key="13">
    <source>
        <dbReference type="EMBL" id="AWD32761.1"/>
    </source>
</evidence>
<comment type="similarity">
    <text evidence="3 11">Belongs to the UbiA prenyltransferase family.</text>
</comment>
<evidence type="ECO:0000256" key="9">
    <source>
        <dbReference type="ARBA" id="ARBA00022989"/>
    </source>
</evidence>
<dbReference type="InterPro" id="IPR039653">
    <property type="entry name" value="Prenyltransferase"/>
</dbReference>
<dbReference type="CDD" id="cd13959">
    <property type="entry name" value="PT_UbiA_COQ2"/>
    <property type="match status" value="1"/>
</dbReference>
<evidence type="ECO:0000256" key="12">
    <source>
        <dbReference type="NCBIfam" id="TIGR01474"/>
    </source>
</evidence>
<keyword evidence="8 11" id="KW-0812">Transmembrane</keyword>
<sequence length="292" mass="33701">MNKLKINTLGKYIQLCRLDNPIGIWLALLPCIASLIQASDGIPNLNRLFIFSLGAIMLRSIGCTINDIFDRNFDCNVERTKNRPIANSTISVINAIYFLILQCIFCIPLIFFINKNCLLLSILLIPLIIFYPLCKRITYWPQLILGICFNFGILMAWIDTRNNLSLSAIFMWLGSIFWQIGYDTIYAYSDIKDDLKIGIKSTAILFKESGKKYISIFYILTIIMWTINGILLSYNRLYFLGILIISIHFIWQVFSFNINLTFNDDKYKNIKIFRSNLLIGVIVTIVSYLGLF</sequence>
<gene>
    <name evidence="13" type="primary">plqA</name>
    <name evidence="11" type="synonym">ubiA</name>
    <name evidence="13" type="ORF">CKSOR_00660</name>
</gene>
<evidence type="ECO:0000256" key="6">
    <source>
        <dbReference type="ARBA" id="ARBA00022679"/>
    </source>
</evidence>
<evidence type="ECO:0000256" key="8">
    <source>
        <dbReference type="ARBA" id="ARBA00022692"/>
    </source>
</evidence>
<evidence type="ECO:0000256" key="3">
    <source>
        <dbReference type="ARBA" id="ARBA00005985"/>
    </source>
</evidence>
<feature type="transmembrane region" description="Helical" evidence="11">
    <location>
        <begin position="237"/>
        <end position="260"/>
    </location>
</feature>
<dbReference type="UniPathway" id="UPA00232"/>
<dbReference type="PANTHER" id="PTHR11048:SF28">
    <property type="entry name" value="4-HYDROXYBENZOATE POLYPRENYLTRANSFERASE, MITOCHONDRIAL"/>
    <property type="match status" value="1"/>
</dbReference>
<dbReference type="Proteomes" id="UP000266796">
    <property type="component" value="Chromosome"/>
</dbReference>
<evidence type="ECO:0000256" key="5">
    <source>
        <dbReference type="ARBA" id="ARBA00022519"/>
    </source>
</evidence>
<evidence type="ECO:0000313" key="14">
    <source>
        <dbReference type="Proteomes" id="UP000266796"/>
    </source>
</evidence>
<evidence type="ECO:0000256" key="1">
    <source>
        <dbReference type="ARBA" id="ARBA00001946"/>
    </source>
</evidence>
<feature type="transmembrane region" description="Helical" evidence="11">
    <location>
        <begin position="213"/>
        <end position="231"/>
    </location>
</feature>
<dbReference type="EMBL" id="CP025628">
    <property type="protein sequence ID" value="AWD32761.1"/>
    <property type="molecule type" value="Genomic_DNA"/>
</dbReference>
<feature type="transmembrane region" description="Helical" evidence="11">
    <location>
        <begin position="272"/>
        <end position="291"/>
    </location>
</feature>
<dbReference type="GO" id="GO:0005886">
    <property type="term" value="C:plasma membrane"/>
    <property type="evidence" value="ECO:0007669"/>
    <property type="project" value="UniProtKB-SubCell"/>
</dbReference>
<comment type="function">
    <text evidence="11">Catalyzes the prenylation of para-hydroxybenzoate (PHB) with an all-trans polyprenyl group. Mediates the second step in the final reaction sequence of ubiquinone-8 (UQ-8) biosynthesis, which is the condensation of the polyisoprenoid side chain with PHB, generating the first membrane-bound Q intermediate 3-octaprenyl-4-hydroxybenzoate.</text>
</comment>
<dbReference type="PANTHER" id="PTHR11048">
    <property type="entry name" value="PRENYLTRANSFERASES"/>
    <property type="match status" value="1"/>
</dbReference>
<keyword evidence="6 11" id="KW-0808">Transferase</keyword>
<keyword evidence="4 11" id="KW-1003">Cell membrane</keyword>
<dbReference type="FunFam" id="1.20.120.1780:FF:000001">
    <property type="entry name" value="4-hydroxybenzoate octaprenyltransferase"/>
    <property type="match status" value="1"/>
</dbReference>
<comment type="catalytic activity">
    <reaction evidence="11">
        <text>all-trans-octaprenyl diphosphate + 4-hydroxybenzoate = 4-hydroxy-3-(all-trans-octaprenyl)benzoate + diphosphate</text>
        <dbReference type="Rhea" id="RHEA:27782"/>
        <dbReference type="ChEBI" id="CHEBI:1617"/>
        <dbReference type="ChEBI" id="CHEBI:17879"/>
        <dbReference type="ChEBI" id="CHEBI:33019"/>
        <dbReference type="ChEBI" id="CHEBI:57711"/>
        <dbReference type="EC" id="2.5.1.39"/>
    </reaction>
</comment>
<dbReference type="KEGG" id="kso:CKSOR_00660"/>